<comment type="caution">
    <text evidence="2">The sequence shown here is derived from an EMBL/GenBank/DDBJ whole genome shotgun (WGS) entry which is preliminary data.</text>
</comment>
<feature type="region of interest" description="Disordered" evidence="1">
    <location>
        <begin position="33"/>
        <end position="60"/>
    </location>
</feature>
<dbReference type="AlphaFoldDB" id="A0A0F9JVD0"/>
<organism evidence="2">
    <name type="scientific">marine sediment metagenome</name>
    <dbReference type="NCBI Taxonomy" id="412755"/>
    <lineage>
        <taxon>unclassified sequences</taxon>
        <taxon>metagenomes</taxon>
        <taxon>ecological metagenomes</taxon>
    </lineage>
</organism>
<gene>
    <name evidence="2" type="ORF">LCGC14_1780100</name>
</gene>
<evidence type="ECO:0000256" key="1">
    <source>
        <dbReference type="SAM" id="MobiDB-lite"/>
    </source>
</evidence>
<reference evidence="2" key="1">
    <citation type="journal article" date="2015" name="Nature">
        <title>Complex archaea that bridge the gap between prokaryotes and eukaryotes.</title>
        <authorList>
            <person name="Spang A."/>
            <person name="Saw J.H."/>
            <person name="Jorgensen S.L."/>
            <person name="Zaremba-Niedzwiedzka K."/>
            <person name="Martijn J."/>
            <person name="Lind A.E."/>
            <person name="van Eijk R."/>
            <person name="Schleper C."/>
            <person name="Guy L."/>
            <person name="Ettema T.J."/>
        </authorList>
    </citation>
    <scope>NUCLEOTIDE SEQUENCE</scope>
</reference>
<proteinExistence type="predicted"/>
<protein>
    <submittedName>
        <fullName evidence="2">Uncharacterized protein</fullName>
    </submittedName>
</protein>
<name>A0A0F9JVD0_9ZZZZ</name>
<feature type="compositionally biased region" description="Acidic residues" evidence="1">
    <location>
        <begin position="48"/>
        <end position="60"/>
    </location>
</feature>
<dbReference type="EMBL" id="LAZR01016821">
    <property type="protein sequence ID" value="KKM02868.1"/>
    <property type="molecule type" value="Genomic_DNA"/>
</dbReference>
<evidence type="ECO:0000313" key="2">
    <source>
        <dbReference type="EMBL" id="KKM02868.1"/>
    </source>
</evidence>
<sequence>MNEFELEDKLKEEYVRDVAGEKKKRTLEEALQEALDNTTPEAPGAPEMQDEPEEQDVEWI</sequence>
<accession>A0A0F9JVD0</accession>